<gene>
    <name evidence="1" type="ORF">I79_011554</name>
</gene>
<sequence length="70" mass="8186">MLAIFLQNNCQADYSVSVNGLLKCYRRVFTNMKKIPMLVADHTLDSMLKMIPMPFKNKQKPFNTLKKTYI</sequence>
<name>G3HLG6_CRIGR</name>
<organism evidence="1 2">
    <name type="scientific">Cricetulus griseus</name>
    <name type="common">Chinese hamster</name>
    <name type="synonym">Cricetulus barabensis griseus</name>
    <dbReference type="NCBI Taxonomy" id="10029"/>
    <lineage>
        <taxon>Eukaryota</taxon>
        <taxon>Metazoa</taxon>
        <taxon>Chordata</taxon>
        <taxon>Craniata</taxon>
        <taxon>Vertebrata</taxon>
        <taxon>Euteleostomi</taxon>
        <taxon>Mammalia</taxon>
        <taxon>Eutheria</taxon>
        <taxon>Euarchontoglires</taxon>
        <taxon>Glires</taxon>
        <taxon>Rodentia</taxon>
        <taxon>Myomorpha</taxon>
        <taxon>Muroidea</taxon>
        <taxon>Cricetidae</taxon>
        <taxon>Cricetinae</taxon>
        <taxon>Cricetulus</taxon>
    </lineage>
</organism>
<dbReference type="AlphaFoldDB" id="G3HLG6"/>
<dbReference type="InParanoid" id="G3HLG6"/>
<accession>G3HLG6</accession>
<evidence type="ECO:0000313" key="2">
    <source>
        <dbReference type="Proteomes" id="UP000001075"/>
    </source>
</evidence>
<protein>
    <submittedName>
        <fullName evidence="1">Uncharacterized protein</fullName>
    </submittedName>
</protein>
<reference evidence="2" key="1">
    <citation type="journal article" date="2011" name="Nat. Biotechnol.">
        <title>The genomic sequence of the Chinese hamster ovary (CHO)-K1 cell line.</title>
        <authorList>
            <person name="Xu X."/>
            <person name="Nagarajan H."/>
            <person name="Lewis N.E."/>
            <person name="Pan S."/>
            <person name="Cai Z."/>
            <person name="Liu X."/>
            <person name="Chen W."/>
            <person name="Xie M."/>
            <person name="Wang W."/>
            <person name="Hammond S."/>
            <person name="Andersen M.R."/>
            <person name="Neff N."/>
            <person name="Passarelli B."/>
            <person name="Koh W."/>
            <person name="Fan H.C."/>
            <person name="Wang J."/>
            <person name="Gui Y."/>
            <person name="Lee K.H."/>
            <person name="Betenbaugh M.J."/>
            <person name="Quake S.R."/>
            <person name="Famili I."/>
            <person name="Palsson B.O."/>
            <person name="Wang J."/>
        </authorList>
    </citation>
    <scope>NUCLEOTIDE SEQUENCE [LARGE SCALE GENOMIC DNA]</scope>
    <source>
        <strain evidence="2">CHO K1 cell line</strain>
    </source>
</reference>
<dbReference type="Proteomes" id="UP000001075">
    <property type="component" value="Unassembled WGS sequence"/>
</dbReference>
<evidence type="ECO:0000313" key="1">
    <source>
        <dbReference type="EMBL" id="EGW04598.1"/>
    </source>
</evidence>
<proteinExistence type="predicted"/>
<dbReference type="EMBL" id="JH000490">
    <property type="protein sequence ID" value="EGW04598.1"/>
    <property type="molecule type" value="Genomic_DNA"/>
</dbReference>